<dbReference type="InterPro" id="IPR015424">
    <property type="entry name" value="PyrdxlP-dep_Trfase"/>
</dbReference>
<dbReference type="AlphaFoldDB" id="A0A921IXD9"/>
<dbReference type="Proteomes" id="UP000786560">
    <property type="component" value="Unassembled WGS sequence"/>
</dbReference>
<dbReference type="RefSeq" id="WP_278711644.1">
    <property type="nucleotide sequence ID" value="NZ_DYUX01000026.1"/>
</dbReference>
<proteinExistence type="predicted"/>
<evidence type="ECO:0008006" key="7">
    <source>
        <dbReference type="Google" id="ProtNLM"/>
    </source>
</evidence>
<protein>
    <recommendedName>
        <fullName evidence="7">2-aminoethylphosphonate--pyruvate transaminase</fullName>
    </recommendedName>
</protein>
<evidence type="ECO:0000256" key="4">
    <source>
        <dbReference type="ARBA" id="ARBA00022898"/>
    </source>
</evidence>
<dbReference type="PANTHER" id="PTHR42778:SF1">
    <property type="entry name" value="2-AMINOETHYLPHOSPHONATE--PYRUVATE TRANSAMINASE"/>
    <property type="match status" value="1"/>
</dbReference>
<dbReference type="InterPro" id="IPR015422">
    <property type="entry name" value="PyrdxlP-dep_Trfase_small"/>
</dbReference>
<dbReference type="Gene3D" id="3.90.1150.10">
    <property type="entry name" value="Aspartate Aminotransferase, domain 1"/>
    <property type="match status" value="1"/>
</dbReference>
<organism evidence="5 6">
    <name type="scientific">Bifidobacterium pullorum subsp. gallinarum</name>
    <dbReference type="NCBI Taxonomy" id="78344"/>
    <lineage>
        <taxon>Bacteria</taxon>
        <taxon>Bacillati</taxon>
        <taxon>Actinomycetota</taxon>
        <taxon>Actinomycetes</taxon>
        <taxon>Bifidobacteriales</taxon>
        <taxon>Bifidobacteriaceae</taxon>
        <taxon>Bifidobacterium</taxon>
    </lineage>
</organism>
<reference evidence="5" key="2">
    <citation type="submission" date="2021-09" db="EMBL/GenBank/DDBJ databases">
        <authorList>
            <person name="Gilroy R."/>
        </authorList>
    </citation>
    <scope>NUCLEOTIDE SEQUENCE</scope>
    <source>
        <strain evidence="5">ChiBcolR7-4860</strain>
    </source>
</reference>
<comment type="cofactor">
    <cofactor evidence="1">
        <name>pyridoxal 5'-phosphate</name>
        <dbReference type="ChEBI" id="CHEBI:597326"/>
    </cofactor>
</comment>
<reference evidence="5" key="1">
    <citation type="journal article" date="2021" name="PeerJ">
        <title>Extensive microbial diversity within the chicken gut microbiome revealed by metagenomics and culture.</title>
        <authorList>
            <person name="Gilroy R."/>
            <person name="Ravi A."/>
            <person name="Getino M."/>
            <person name="Pursley I."/>
            <person name="Horton D.L."/>
            <person name="Alikhan N.F."/>
            <person name="Baker D."/>
            <person name="Gharbi K."/>
            <person name="Hall N."/>
            <person name="Watson M."/>
            <person name="Adriaenssens E.M."/>
            <person name="Foster-Nyarko E."/>
            <person name="Jarju S."/>
            <person name="Secka A."/>
            <person name="Antonio M."/>
            <person name="Oren A."/>
            <person name="Chaudhuri R.R."/>
            <person name="La Ragione R."/>
            <person name="Hildebrand F."/>
            <person name="Pallen M.J."/>
        </authorList>
    </citation>
    <scope>NUCLEOTIDE SEQUENCE</scope>
    <source>
        <strain evidence="5">ChiBcolR7-4860</strain>
    </source>
</reference>
<dbReference type="EMBL" id="DYUX01000026">
    <property type="protein sequence ID" value="HJG42298.1"/>
    <property type="molecule type" value="Genomic_DNA"/>
</dbReference>
<evidence type="ECO:0000256" key="1">
    <source>
        <dbReference type="ARBA" id="ARBA00001933"/>
    </source>
</evidence>
<name>A0A921IXD9_9BIFI</name>
<keyword evidence="2" id="KW-0032">Aminotransferase</keyword>
<sequence>MVLAFNRALDEMRAEGGIPARSARYAANNRMLIARMRALGFGTFLEDHQGPIITTFTYPEGVSFDFADMYAFIKERGYAIYPGKLTDEETFRLGNIGEIYPDDIRRVTELFAMYMAERGLLGPCAGTTDIAAAIEAMDEASAAL</sequence>
<evidence type="ECO:0000313" key="5">
    <source>
        <dbReference type="EMBL" id="HJG42298.1"/>
    </source>
</evidence>
<evidence type="ECO:0000256" key="3">
    <source>
        <dbReference type="ARBA" id="ARBA00022679"/>
    </source>
</evidence>
<comment type="caution">
    <text evidence="5">The sequence shown here is derived from an EMBL/GenBank/DDBJ whole genome shotgun (WGS) entry which is preliminary data.</text>
</comment>
<dbReference type="GO" id="GO:0008483">
    <property type="term" value="F:transaminase activity"/>
    <property type="evidence" value="ECO:0007669"/>
    <property type="project" value="UniProtKB-KW"/>
</dbReference>
<keyword evidence="3" id="KW-0808">Transferase</keyword>
<evidence type="ECO:0000256" key="2">
    <source>
        <dbReference type="ARBA" id="ARBA00022576"/>
    </source>
</evidence>
<gene>
    <name evidence="5" type="ORF">K8U73_07965</name>
</gene>
<keyword evidence="4" id="KW-0663">Pyridoxal phosphate</keyword>
<accession>A0A921IXD9</accession>
<dbReference type="PANTHER" id="PTHR42778">
    <property type="entry name" value="2-AMINOETHYLPHOSPHONATE--PYRUVATE TRANSAMINASE"/>
    <property type="match status" value="1"/>
</dbReference>
<evidence type="ECO:0000313" key="6">
    <source>
        <dbReference type="Proteomes" id="UP000786560"/>
    </source>
</evidence>
<dbReference type="SUPFAM" id="SSF53383">
    <property type="entry name" value="PLP-dependent transferases"/>
    <property type="match status" value="1"/>
</dbReference>